<gene>
    <name evidence="3" type="ORF">INF35_11600</name>
</gene>
<evidence type="ECO:0000259" key="2">
    <source>
        <dbReference type="SMART" id="SM00470"/>
    </source>
</evidence>
<dbReference type="InterPro" id="IPR003115">
    <property type="entry name" value="ParB_N"/>
</dbReference>
<dbReference type="SUPFAM" id="SSF109709">
    <property type="entry name" value="KorB DNA-binding domain-like"/>
    <property type="match status" value="1"/>
</dbReference>
<organism evidence="3 4">
    <name type="scientific">Gemmiger gallinarum</name>
    <dbReference type="NCBI Taxonomy" id="2779354"/>
    <lineage>
        <taxon>Bacteria</taxon>
        <taxon>Bacillati</taxon>
        <taxon>Bacillota</taxon>
        <taxon>Clostridia</taxon>
        <taxon>Eubacteriales</taxon>
        <taxon>Gemmiger</taxon>
    </lineage>
</organism>
<comment type="similarity">
    <text evidence="1">Belongs to the ParB family.</text>
</comment>
<dbReference type="InterPro" id="IPR004437">
    <property type="entry name" value="ParB/RepB/Spo0J"/>
</dbReference>
<dbReference type="PANTHER" id="PTHR33375:SF1">
    <property type="entry name" value="CHROMOSOME-PARTITIONING PROTEIN PARB-RELATED"/>
    <property type="match status" value="1"/>
</dbReference>
<dbReference type="RefSeq" id="WP_193502578.1">
    <property type="nucleotide sequence ID" value="NZ_JADCKC010000003.1"/>
</dbReference>
<dbReference type="NCBIfam" id="TIGR00180">
    <property type="entry name" value="parB_part"/>
    <property type="match status" value="1"/>
</dbReference>
<dbReference type="SUPFAM" id="SSF110849">
    <property type="entry name" value="ParB/Sulfiredoxin"/>
    <property type="match status" value="1"/>
</dbReference>
<reference evidence="3 4" key="1">
    <citation type="submission" date="2020-10" db="EMBL/GenBank/DDBJ databases">
        <title>ChiBAC.</title>
        <authorList>
            <person name="Zenner C."/>
            <person name="Hitch T.C.A."/>
            <person name="Clavel T."/>
        </authorList>
    </citation>
    <scope>NUCLEOTIDE SEQUENCE [LARGE SCALE GENOMIC DNA]</scope>
    <source>
        <strain evidence="3 4">DSM 109015</strain>
    </source>
</reference>
<dbReference type="InterPro" id="IPR050336">
    <property type="entry name" value="Chromosome_partition/occlusion"/>
</dbReference>
<dbReference type="PANTHER" id="PTHR33375">
    <property type="entry name" value="CHROMOSOME-PARTITIONING PROTEIN PARB-RELATED"/>
    <property type="match status" value="1"/>
</dbReference>
<evidence type="ECO:0000313" key="3">
    <source>
        <dbReference type="EMBL" id="MBE5038432.1"/>
    </source>
</evidence>
<dbReference type="Proteomes" id="UP000768567">
    <property type="component" value="Unassembled WGS sequence"/>
</dbReference>
<evidence type="ECO:0000256" key="1">
    <source>
        <dbReference type="ARBA" id="ARBA00006295"/>
    </source>
</evidence>
<sequence length="314" mass="36232">MSERRRYEINPSFADLFTTQEDRDEAKLEKVQMLPLGELNPFPDHPFEVRDDEEMEKLVDSIRVHGVLMPAIARTRPDGSYELVAGHRRKRACELAGLQEMPVLVREMDDDTATILMVDSNVQREHVLPSEKAKAYKMKLEAIKRQGQRTDLTSCQVGTKLAFTRSDEALAENTTESARTVQRYIRLNNLIPELMELVDENKLKFNPAVEISYLTPEEQEDFFQFIDGQDCSPSLSQAQKLKVASREGNLTPDRLEKIMTAQPPSVKPREAQISISMERVSKYFPKGFTQEQIVNQILRILEAQYRKKNRDMER</sequence>
<comment type="caution">
    <text evidence="3">The sequence shown here is derived from an EMBL/GenBank/DDBJ whole genome shotgun (WGS) entry which is preliminary data.</text>
</comment>
<dbReference type="EMBL" id="JADCKC010000003">
    <property type="protein sequence ID" value="MBE5038432.1"/>
    <property type="molecule type" value="Genomic_DNA"/>
</dbReference>
<name>A0ABR9R5K2_9FIRM</name>
<dbReference type="CDD" id="cd16407">
    <property type="entry name" value="ParB_N_like"/>
    <property type="match status" value="1"/>
</dbReference>
<dbReference type="Gene3D" id="1.10.10.2830">
    <property type="match status" value="1"/>
</dbReference>
<dbReference type="InterPro" id="IPR036086">
    <property type="entry name" value="ParB/Sulfiredoxin_sf"/>
</dbReference>
<evidence type="ECO:0000313" key="4">
    <source>
        <dbReference type="Proteomes" id="UP000768567"/>
    </source>
</evidence>
<feature type="domain" description="ParB-like N-terminal" evidence="2">
    <location>
        <begin position="32"/>
        <end position="122"/>
    </location>
</feature>
<proteinExistence type="inferred from homology"/>
<accession>A0ABR9R5K2</accession>
<keyword evidence="4" id="KW-1185">Reference proteome</keyword>
<dbReference type="SMART" id="SM00470">
    <property type="entry name" value="ParB"/>
    <property type="match status" value="1"/>
</dbReference>
<dbReference type="Gene3D" id="3.90.1530.30">
    <property type="match status" value="1"/>
</dbReference>
<dbReference type="Pfam" id="PF02195">
    <property type="entry name" value="ParB_N"/>
    <property type="match status" value="1"/>
</dbReference>
<protein>
    <submittedName>
        <fullName evidence="3">ParB/RepB/Spo0J family partition protein</fullName>
    </submittedName>
</protein>